<comment type="caution">
    <text evidence="1">The sequence shown here is derived from an EMBL/GenBank/DDBJ whole genome shotgun (WGS) entry which is preliminary data.</text>
</comment>
<organism evidence="1 2">
    <name type="scientific">Pistacia atlantica</name>
    <dbReference type="NCBI Taxonomy" id="434234"/>
    <lineage>
        <taxon>Eukaryota</taxon>
        <taxon>Viridiplantae</taxon>
        <taxon>Streptophyta</taxon>
        <taxon>Embryophyta</taxon>
        <taxon>Tracheophyta</taxon>
        <taxon>Spermatophyta</taxon>
        <taxon>Magnoliopsida</taxon>
        <taxon>eudicotyledons</taxon>
        <taxon>Gunneridae</taxon>
        <taxon>Pentapetalae</taxon>
        <taxon>rosids</taxon>
        <taxon>malvids</taxon>
        <taxon>Sapindales</taxon>
        <taxon>Anacardiaceae</taxon>
        <taxon>Pistacia</taxon>
    </lineage>
</organism>
<evidence type="ECO:0000313" key="1">
    <source>
        <dbReference type="EMBL" id="KAJ0081366.1"/>
    </source>
</evidence>
<dbReference type="EMBL" id="CM047908">
    <property type="protein sequence ID" value="KAJ0081366.1"/>
    <property type="molecule type" value="Genomic_DNA"/>
</dbReference>
<sequence length="44" mass="4968">MATELKELLGEKARLEVIEKTSHVPQIVNPQLFNDIVKNFLCAS</sequence>
<proteinExistence type="predicted"/>
<reference evidence="2" key="1">
    <citation type="journal article" date="2023" name="G3 (Bethesda)">
        <title>Genome assembly and association tests identify interacting loci associated with vigor, precocity, and sex in interspecific pistachio rootstocks.</title>
        <authorList>
            <person name="Palmer W."/>
            <person name="Jacygrad E."/>
            <person name="Sagayaradj S."/>
            <person name="Cavanaugh K."/>
            <person name="Han R."/>
            <person name="Bertier L."/>
            <person name="Beede B."/>
            <person name="Kafkas S."/>
            <person name="Golino D."/>
            <person name="Preece J."/>
            <person name="Michelmore R."/>
        </authorList>
    </citation>
    <scope>NUCLEOTIDE SEQUENCE [LARGE SCALE GENOMIC DNA]</scope>
</reference>
<protein>
    <submittedName>
        <fullName evidence="1">Uncharacterized protein</fullName>
    </submittedName>
</protein>
<accession>A0ACC1A4K3</accession>
<gene>
    <name evidence="1" type="ORF">Patl1_11478</name>
</gene>
<evidence type="ECO:0000313" key="2">
    <source>
        <dbReference type="Proteomes" id="UP001164250"/>
    </source>
</evidence>
<keyword evidence="2" id="KW-1185">Reference proteome</keyword>
<name>A0ACC1A4K3_9ROSI</name>
<dbReference type="Proteomes" id="UP001164250">
    <property type="component" value="Chromosome 12"/>
</dbReference>